<evidence type="ECO:0000259" key="11">
    <source>
        <dbReference type="Pfam" id="PF01233"/>
    </source>
</evidence>
<evidence type="ECO:0000256" key="6">
    <source>
        <dbReference type="ARBA" id="ARBA00023315"/>
    </source>
</evidence>
<dbReference type="GO" id="GO:0005829">
    <property type="term" value="C:cytosol"/>
    <property type="evidence" value="ECO:0007669"/>
    <property type="project" value="EnsemblFungi"/>
</dbReference>
<reference evidence="13 14" key="1">
    <citation type="journal article" date="2016" name="Genome Announc.">
        <title>Genome Sequence of Madurella mycetomatis mm55, Isolated from a Human Mycetoma Case in Sudan.</title>
        <authorList>
            <person name="Smit S."/>
            <person name="Derks M.F."/>
            <person name="Bervoets S."/>
            <person name="Fahal A."/>
            <person name="van Leeuwen W."/>
            <person name="van Belkum A."/>
            <person name="van de Sande W.W."/>
        </authorList>
    </citation>
    <scope>NUCLEOTIDE SEQUENCE [LARGE SCALE GENOMIC DNA]</scope>
    <source>
        <strain evidence="14">mm55</strain>
    </source>
</reference>
<feature type="domain" description="Glycylpeptide N-tetradecanoyltransferase C-terminal" evidence="12">
    <location>
        <begin position="353"/>
        <end position="569"/>
    </location>
</feature>
<comment type="similarity">
    <text evidence="2 9">Belongs to the NMT family.</text>
</comment>
<dbReference type="PANTHER" id="PTHR11377">
    <property type="entry name" value="N-MYRISTOYL TRANSFERASE"/>
    <property type="match status" value="1"/>
</dbReference>
<keyword evidence="6 8" id="KW-0012">Acyltransferase</keyword>
<dbReference type="EMBL" id="LCTW02000112">
    <property type="protein sequence ID" value="KXX78669.1"/>
    <property type="molecule type" value="Genomic_DNA"/>
</dbReference>
<keyword evidence="14" id="KW-1185">Reference proteome</keyword>
<name>A0A175W597_9PEZI</name>
<dbReference type="EC" id="2.3.1.97" evidence="3 8"/>
<dbReference type="InterPro" id="IPR022678">
    <property type="entry name" value="NMT_CS"/>
</dbReference>
<feature type="compositionally biased region" description="Basic and acidic residues" evidence="10">
    <location>
        <begin position="1"/>
        <end position="16"/>
    </location>
</feature>
<keyword evidence="5 8" id="KW-0808">Transferase</keyword>
<feature type="region of interest" description="Disordered" evidence="10">
    <location>
        <begin position="1"/>
        <end position="76"/>
    </location>
</feature>
<evidence type="ECO:0000313" key="14">
    <source>
        <dbReference type="Proteomes" id="UP000078237"/>
    </source>
</evidence>
<comment type="catalytic activity">
    <reaction evidence="7 8">
        <text>N-terminal glycyl-[protein] + tetradecanoyl-CoA = N-tetradecanoylglycyl-[protein] + CoA + H(+)</text>
        <dbReference type="Rhea" id="RHEA:15521"/>
        <dbReference type="Rhea" id="RHEA-COMP:12666"/>
        <dbReference type="Rhea" id="RHEA-COMP:12667"/>
        <dbReference type="ChEBI" id="CHEBI:15378"/>
        <dbReference type="ChEBI" id="CHEBI:57287"/>
        <dbReference type="ChEBI" id="CHEBI:57385"/>
        <dbReference type="ChEBI" id="CHEBI:64723"/>
        <dbReference type="ChEBI" id="CHEBI:133050"/>
        <dbReference type="EC" id="2.3.1.97"/>
    </reaction>
</comment>
<dbReference type="PROSITE" id="PS00976">
    <property type="entry name" value="NMT_2"/>
    <property type="match status" value="1"/>
</dbReference>
<dbReference type="GO" id="GO:0004379">
    <property type="term" value="F:glycylpeptide N-tetradecanoyltransferase activity"/>
    <property type="evidence" value="ECO:0007669"/>
    <property type="project" value="UniProtKB-EC"/>
</dbReference>
<dbReference type="VEuPathDB" id="FungiDB:MMYC01_202562"/>
<evidence type="ECO:0000256" key="1">
    <source>
        <dbReference type="ARBA" id="ARBA00003900"/>
    </source>
</evidence>
<dbReference type="SUPFAM" id="SSF55729">
    <property type="entry name" value="Acyl-CoA N-acyltransferases (Nat)"/>
    <property type="match status" value="2"/>
</dbReference>
<feature type="compositionally biased region" description="Low complexity" evidence="10">
    <location>
        <begin position="48"/>
        <end position="60"/>
    </location>
</feature>
<proteinExistence type="inferred from homology"/>
<comment type="caution">
    <text evidence="13">The sequence shown here is derived from an EMBL/GenBank/DDBJ whole genome shotgun (WGS) entry which is preliminary data.</text>
</comment>
<dbReference type="InterPro" id="IPR016181">
    <property type="entry name" value="Acyl_CoA_acyltransferase"/>
</dbReference>
<gene>
    <name evidence="13" type="ORF">MMYC01_202562</name>
</gene>
<evidence type="ECO:0000256" key="4">
    <source>
        <dbReference type="ARBA" id="ARBA00022240"/>
    </source>
</evidence>
<evidence type="ECO:0000256" key="9">
    <source>
        <dbReference type="RuleBase" id="RU004178"/>
    </source>
</evidence>
<dbReference type="PANTHER" id="PTHR11377:SF5">
    <property type="entry name" value="GLYCYLPEPTIDE N-TETRADECANOYLTRANSFERASE"/>
    <property type="match status" value="1"/>
</dbReference>
<evidence type="ECO:0000256" key="3">
    <source>
        <dbReference type="ARBA" id="ARBA00012923"/>
    </source>
</evidence>
<accession>A0A175W597</accession>
<dbReference type="Pfam" id="PF01233">
    <property type="entry name" value="NMT"/>
    <property type="match status" value="1"/>
</dbReference>
<dbReference type="Proteomes" id="UP000078237">
    <property type="component" value="Unassembled WGS sequence"/>
</dbReference>
<dbReference type="InterPro" id="IPR000903">
    <property type="entry name" value="NMT"/>
</dbReference>
<protein>
    <recommendedName>
        <fullName evidence="4 8">Glycylpeptide N-tetradecanoyltransferase</fullName>
        <ecNumber evidence="3 8">2.3.1.97</ecNumber>
    </recommendedName>
</protein>
<dbReference type="InterPro" id="IPR022676">
    <property type="entry name" value="NMT_N"/>
</dbReference>
<dbReference type="Gene3D" id="3.40.630.30">
    <property type="match status" value="2"/>
</dbReference>
<evidence type="ECO:0000256" key="5">
    <source>
        <dbReference type="ARBA" id="ARBA00022679"/>
    </source>
</evidence>
<dbReference type="FunFam" id="3.40.630.30:FF:000056">
    <property type="entry name" value="Glycylpeptide N-tetradecanoyltransferase"/>
    <property type="match status" value="1"/>
</dbReference>
<feature type="compositionally biased region" description="Acidic residues" evidence="10">
    <location>
        <begin position="35"/>
        <end position="47"/>
    </location>
</feature>
<feature type="domain" description="Glycylpeptide N-tetradecanoyltransferase N-terminal" evidence="11">
    <location>
        <begin position="190"/>
        <end position="339"/>
    </location>
</feature>
<organism evidence="13 14">
    <name type="scientific">Madurella mycetomatis</name>
    <dbReference type="NCBI Taxonomy" id="100816"/>
    <lineage>
        <taxon>Eukaryota</taxon>
        <taxon>Fungi</taxon>
        <taxon>Dikarya</taxon>
        <taxon>Ascomycota</taxon>
        <taxon>Pezizomycotina</taxon>
        <taxon>Sordariomycetes</taxon>
        <taxon>Sordariomycetidae</taxon>
        <taxon>Sordariales</taxon>
        <taxon>Sordariales incertae sedis</taxon>
        <taxon>Madurella</taxon>
    </lineage>
</organism>
<dbReference type="OrthoDB" id="60315at2759"/>
<evidence type="ECO:0000259" key="12">
    <source>
        <dbReference type="Pfam" id="PF02799"/>
    </source>
</evidence>
<sequence length="571" mass="63869">MAEESKQVDPTKEHEAQVAAEALDNITSHEQAAAESEESGSEAEDEGSQNATASGDGATAAKKKKKKSKKKKAKQALTEALGGLTAAQVEANPKKAIEGLTPKQISEFIALNPALANELLGGEGSSGSSSTASAVEAFKQLKLQDIMTGLASSGKNRKDMASYKFWSTQPVPQFGEEQPKQFGEGPLKIQDVKDIATEPIPLALEQFRWVTMDLTNEQEMEEVERLLYGHYVEDDEAMFRFKYSTSSLLSPGWRKEWHVGIRSGNTLCAFISAIPTDIRVRDNIIKGSEVNFLCIHKKLRGKRLAPVLIKEITRRINLEGIWQAIYTGGIVLPKPVSTCRYYHRALNWMKLYEVGFSPCPPNSKPAYQARKYNLPENTSTRGLREMEARDLEAVQDLLEKYLKRFELTPEWTKEEVEHWLLHKRDAPGEQVIWSYVIEDASGKITDFFSFYCLESSVIQSTKYSSIRAAYLFYYATEVGLVTPLDRSALKTRLNALVADALILAKRHNFDVFNALSLMDNSLFLEQQKFGPGDGQLHYYLFNYKANPIHGGINKRNQLEEGVSSGVGFVML</sequence>
<evidence type="ECO:0000256" key="7">
    <source>
        <dbReference type="ARBA" id="ARBA00048276"/>
    </source>
</evidence>
<dbReference type="InterPro" id="IPR022677">
    <property type="entry name" value="NMT_C"/>
</dbReference>
<evidence type="ECO:0000313" key="13">
    <source>
        <dbReference type="EMBL" id="KXX78669.1"/>
    </source>
</evidence>
<comment type="function">
    <text evidence="1 8">Adds a myristoyl group to the N-terminal glycine residue of certain cellular proteins.</text>
</comment>
<dbReference type="STRING" id="100816.A0A175W597"/>
<evidence type="ECO:0000256" key="8">
    <source>
        <dbReference type="RuleBase" id="RU000586"/>
    </source>
</evidence>
<evidence type="ECO:0000256" key="2">
    <source>
        <dbReference type="ARBA" id="ARBA00009469"/>
    </source>
</evidence>
<feature type="compositionally biased region" description="Basic residues" evidence="10">
    <location>
        <begin position="61"/>
        <end position="74"/>
    </location>
</feature>
<dbReference type="AlphaFoldDB" id="A0A175W597"/>
<dbReference type="PROSITE" id="PS00975">
    <property type="entry name" value="NMT_1"/>
    <property type="match status" value="1"/>
</dbReference>
<evidence type="ECO:0000256" key="10">
    <source>
        <dbReference type="SAM" id="MobiDB-lite"/>
    </source>
</evidence>
<dbReference type="Pfam" id="PF02799">
    <property type="entry name" value="NMT_C"/>
    <property type="match status" value="1"/>
</dbReference>